<dbReference type="Proteomes" id="UP000228635">
    <property type="component" value="Unassembled WGS sequence"/>
</dbReference>
<comment type="caution">
    <text evidence="3">The sequence shown here is derived from an EMBL/GenBank/DDBJ whole genome shotgun (WGS) entry which is preliminary data.</text>
</comment>
<dbReference type="Gene3D" id="2.60.40.10">
    <property type="entry name" value="Immunoglobulins"/>
    <property type="match status" value="2"/>
</dbReference>
<dbReference type="Pfam" id="PF00041">
    <property type="entry name" value="fn3"/>
    <property type="match status" value="1"/>
</dbReference>
<feature type="transmembrane region" description="Helical" evidence="1">
    <location>
        <begin position="306"/>
        <end position="324"/>
    </location>
</feature>
<dbReference type="InterPro" id="IPR036116">
    <property type="entry name" value="FN3_sf"/>
</dbReference>
<gene>
    <name evidence="3" type="ORF">COU08_01350</name>
</gene>
<feature type="domain" description="Fibronectin type-III" evidence="2">
    <location>
        <begin position="106"/>
        <end position="196"/>
    </location>
</feature>
<sequence>MQLIPNAPFDLQANAVSDGQVRLTWHDNSDNEEGFDIQQRVLDHDFVSIGDTSSDVIEYLVGGLEPETFYSYRIRAFNADGISTFSPDAHATTPAAHTFVTDSPVLPGTPSSLSGSFSQGVVTLTWVDQAGDEQGFIIERGIRGDSFKELARIGSNIQRFEDSPQSSQTYYYQVKAYNRGGESSYSNIARVSVPASDVPLCLEGLITAVCECGSEFIDAGYCCSGRAQSASCQACVPNISCSNWSGDVCGLRTCRDINNCSDGNDFIERKQCTTSLTTSQGQSSSGEDILQPAFGKPPLFLGVELTVYRVAFSLVLGVVGYFIIKSVLF</sequence>
<evidence type="ECO:0000256" key="1">
    <source>
        <dbReference type="SAM" id="Phobius"/>
    </source>
</evidence>
<evidence type="ECO:0000259" key="2">
    <source>
        <dbReference type="PROSITE" id="PS50853"/>
    </source>
</evidence>
<dbReference type="SUPFAM" id="SSF49265">
    <property type="entry name" value="Fibronectin type III"/>
    <property type="match status" value="1"/>
</dbReference>
<organism evidence="3 4">
    <name type="scientific">Candidatus Harrisonbacteria bacterium CG10_big_fil_rev_8_21_14_0_10_42_17</name>
    <dbReference type="NCBI Taxonomy" id="1974584"/>
    <lineage>
        <taxon>Bacteria</taxon>
        <taxon>Candidatus Harrisoniibacteriota</taxon>
    </lineage>
</organism>
<proteinExistence type="predicted"/>
<keyword evidence="1" id="KW-1133">Transmembrane helix</keyword>
<dbReference type="PANTHER" id="PTHR24099">
    <property type="entry name" value="E3 UBIQUITIN-PROTEIN LIGASE TRIM36-RELATED"/>
    <property type="match status" value="1"/>
</dbReference>
<dbReference type="InterPro" id="IPR050617">
    <property type="entry name" value="E3_ligase_FN3/SPRY"/>
</dbReference>
<dbReference type="InterPro" id="IPR003961">
    <property type="entry name" value="FN3_dom"/>
</dbReference>
<evidence type="ECO:0000313" key="3">
    <source>
        <dbReference type="EMBL" id="PIT92623.1"/>
    </source>
</evidence>
<dbReference type="EMBL" id="PFBA01000013">
    <property type="protein sequence ID" value="PIT92623.1"/>
    <property type="molecule type" value="Genomic_DNA"/>
</dbReference>
<reference evidence="4" key="1">
    <citation type="submission" date="2017-09" db="EMBL/GenBank/DDBJ databases">
        <title>Depth-based differentiation of microbial function through sediment-hosted aquifers and enrichment of novel symbionts in the deep terrestrial subsurface.</title>
        <authorList>
            <person name="Probst A.J."/>
            <person name="Ladd B."/>
            <person name="Jarett J.K."/>
            <person name="Geller-Mcgrath D.E."/>
            <person name="Sieber C.M.K."/>
            <person name="Emerson J.B."/>
            <person name="Anantharaman K."/>
            <person name="Thomas B.C."/>
            <person name="Malmstrom R."/>
            <person name="Stieglmeier M."/>
            <person name="Klingl A."/>
            <person name="Woyke T."/>
            <person name="Ryan C.M."/>
            <person name="Banfield J.F."/>
        </authorList>
    </citation>
    <scope>NUCLEOTIDE SEQUENCE [LARGE SCALE GENOMIC DNA]</scope>
</reference>
<keyword evidence="1" id="KW-0472">Membrane</keyword>
<keyword evidence="1" id="KW-0812">Transmembrane</keyword>
<name>A0A2M6WIN8_9BACT</name>
<accession>A0A2M6WIN8</accession>
<dbReference type="AlphaFoldDB" id="A0A2M6WIN8"/>
<dbReference type="PROSITE" id="PS50853">
    <property type="entry name" value="FN3"/>
    <property type="match status" value="2"/>
</dbReference>
<feature type="domain" description="Fibronectin type-III" evidence="2">
    <location>
        <begin position="7"/>
        <end position="96"/>
    </location>
</feature>
<evidence type="ECO:0000313" key="4">
    <source>
        <dbReference type="Proteomes" id="UP000228635"/>
    </source>
</evidence>
<dbReference type="InterPro" id="IPR013783">
    <property type="entry name" value="Ig-like_fold"/>
</dbReference>
<dbReference type="PANTHER" id="PTHR24099:SF11">
    <property type="entry name" value="FIBRONECTIN TYPE III DOMAIN-CONTAINING 3BA-RELATED"/>
    <property type="match status" value="1"/>
</dbReference>
<dbReference type="SMART" id="SM00060">
    <property type="entry name" value="FN3"/>
    <property type="match status" value="2"/>
</dbReference>
<dbReference type="CDD" id="cd00063">
    <property type="entry name" value="FN3"/>
    <property type="match status" value="2"/>
</dbReference>
<protein>
    <recommendedName>
        <fullName evidence="2">Fibronectin type-III domain-containing protein</fullName>
    </recommendedName>
</protein>